<dbReference type="InterPro" id="IPR036812">
    <property type="entry name" value="NAD(P)_OxRdtase_dom_sf"/>
</dbReference>
<organism evidence="2 3">
    <name type="scientific">Microbispora corallina</name>
    <dbReference type="NCBI Taxonomy" id="83302"/>
    <lineage>
        <taxon>Bacteria</taxon>
        <taxon>Bacillati</taxon>
        <taxon>Actinomycetota</taxon>
        <taxon>Actinomycetes</taxon>
        <taxon>Streptosporangiales</taxon>
        <taxon>Streptosporangiaceae</taxon>
        <taxon>Microbispora</taxon>
    </lineage>
</organism>
<comment type="caution">
    <text evidence="2">The sequence shown here is derived from an EMBL/GenBank/DDBJ whole genome shotgun (WGS) entry which is preliminary data.</text>
</comment>
<dbReference type="Pfam" id="PF00248">
    <property type="entry name" value="Aldo_ket_red"/>
    <property type="match status" value="1"/>
</dbReference>
<name>A0ABQ4FYP9_9ACTN</name>
<dbReference type="CDD" id="cd19098">
    <property type="entry name" value="AKR_unchar"/>
    <property type="match status" value="1"/>
</dbReference>
<dbReference type="PANTHER" id="PTHR43312:SF1">
    <property type="entry name" value="NADP-DEPENDENT OXIDOREDUCTASE DOMAIN-CONTAINING PROTEIN"/>
    <property type="match status" value="1"/>
</dbReference>
<evidence type="ECO:0000313" key="2">
    <source>
        <dbReference type="EMBL" id="GIH39923.1"/>
    </source>
</evidence>
<proteinExistence type="predicted"/>
<dbReference type="Gene3D" id="3.20.20.100">
    <property type="entry name" value="NADP-dependent oxidoreductase domain"/>
    <property type="match status" value="1"/>
</dbReference>
<keyword evidence="3" id="KW-1185">Reference proteome</keyword>
<sequence length="328" mass="34801">MEEPTGRHGLKVTTLGRTDLEVTPVGLGLAAIGRPAYITLGRDDDLGEDRDVAAMRDRTWAVLDAAREAGVRHVDAARSYGRAEEFLAGWLAARGVAPGELTVSSKWGYEYVGGWRLDAERHEVKDLSAERLRRQFGETRALLGDHLSLYQIHSATVESGVFDDEEVLDGLRALRAEGVAVGLSTTGPRQADAVDRAVATGLFDTVQSTWNLLERSAGDALARAHAAGLGVIVKEGVANGRLTARAAPGPLAAAARERGVTPDAVALAAVLARPWAGVVLSGAASAGQLRDNLAAVDVAWDDDLEERLAGLTEDPGAYWDRRAALAWS</sequence>
<protein>
    <submittedName>
        <fullName evidence="2">Oxidoreductase</fullName>
    </submittedName>
</protein>
<dbReference type="PANTHER" id="PTHR43312">
    <property type="entry name" value="D-THREO-ALDOSE 1-DEHYDROGENASE"/>
    <property type="match status" value="1"/>
</dbReference>
<dbReference type="EMBL" id="BOOC01000011">
    <property type="protein sequence ID" value="GIH39923.1"/>
    <property type="molecule type" value="Genomic_DNA"/>
</dbReference>
<dbReference type="InterPro" id="IPR023210">
    <property type="entry name" value="NADP_OxRdtase_dom"/>
</dbReference>
<dbReference type="Proteomes" id="UP000603904">
    <property type="component" value="Unassembled WGS sequence"/>
</dbReference>
<evidence type="ECO:0000313" key="3">
    <source>
        <dbReference type="Proteomes" id="UP000603904"/>
    </source>
</evidence>
<reference evidence="2 3" key="1">
    <citation type="submission" date="2021-01" db="EMBL/GenBank/DDBJ databases">
        <title>Whole genome shotgun sequence of Microbispora corallina NBRC 16416.</title>
        <authorList>
            <person name="Komaki H."/>
            <person name="Tamura T."/>
        </authorList>
    </citation>
    <scope>NUCLEOTIDE SEQUENCE [LARGE SCALE GENOMIC DNA]</scope>
    <source>
        <strain evidence="2 3">NBRC 16416</strain>
    </source>
</reference>
<dbReference type="RefSeq" id="WP_239103604.1">
    <property type="nucleotide sequence ID" value="NZ_BOOC01000011.1"/>
</dbReference>
<evidence type="ECO:0000259" key="1">
    <source>
        <dbReference type="Pfam" id="PF00248"/>
    </source>
</evidence>
<dbReference type="InterPro" id="IPR053135">
    <property type="entry name" value="AKR2_Oxidoreductase"/>
</dbReference>
<dbReference type="SUPFAM" id="SSF51430">
    <property type="entry name" value="NAD(P)-linked oxidoreductase"/>
    <property type="match status" value="1"/>
</dbReference>
<gene>
    <name evidence="2" type="ORF">Mco01_29230</name>
</gene>
<accession>A0ABQ4FYP9</accession>
<feature type="domain" description="NADP-dependent oxidoreductase" evidence="1">
    <location>
        <begin position="59"/>
        <end position="303"/>
    </location>
</feature>